<accession>A0ACC1WSU4</accession>
<dbReference type="EMBL" id="CM051407">
    <property type="protein sequence ID" value="KAJ4702291.1"/>
    <property type="molecule type" value="Genomic_DNA"/>
</dbReference>
<reference evidence="1 2" key="1">
    <citation type="journal article" date="2023" name="Science">
        <title>Complex scaffold remodeling in plant triterpene biosynthesis.</title>
        <authorList>
            <person name="De La Pena R."/>
            <person name="Hodgson H."/>
            <person name="Liu J.C."/>
            <person name="Stephenson M.J."/>
            <person name="Martin A.C."/>
            <person name="Owen C."/>
            <person name="Harkess A."/>
            <person name="Leebens-Mack J."/>
            <person name="Jimenez L.E."/>
            <person name="Osbourn A."/>
            <person name="Sattely E.S."/>
        </authorList>
    </citation>
    <scope>NUCLEOTIDE SEQUENCE [LARGE SCALE GENOMIC DNA]</scope>
    <source>
        <strain evidence="2">cv. JPN11</strain>
        <tissue evidence="1">Leaf</tissue>
    </source>
</reference>
<proteinExistence type="predicted"/>
<comment type="caution">
    <text evidence="1">The sequence shown here is derived from an EMBL/GenBank/DDBJ whole genome shotgun (WGS) entry which is preliminary data.</text>
</comment>
<name>A0ACC1WSU4_MELAZ</name>
<sequence length="382" mass="41847">MSCFSCLSRPTKDTKVDIDNAPPPRSSSRHSSVSSENGKTNGKGNSGKEKRGACSFTFRELATATKNFREVNLIGEGGFGKVYKGRLESGQVVAVKQLNHEGLQGHQEFIVEVLMLSLLHHVNLVTLIGYCTAGDQRLLVYEYMPLGSLEDHLFDIKPNQEPLSWNARMKIAVGAARGLEYLHCKANPPVIYRDLKSANILLDDGFNPKLSDFGLAKLGPVGDNTHVSTRVMGTYGYCAPEYAMSGKLTLKSDIYSFGVVLLELITGRKAIDLSKKHGEQNLVAWSRPLLKDQKKFLDLVDPLLQGCYPRRCLNYAVAVTAMCLNEEANFRPLIHDIVVALDYLESQSQIHPVSRNGGARGAAPYSASEVSQGTHSRSSSSA</sequence>
<dbReference type="Proteomes" id="UP001164539">
    <property type="component" value="Chromosome 14"/>
</dbReference>
<organism evidence="1 2">
    <name type="scientific">Melia azedarach</name>
    <name type="common">Chinaberry tree</name>
    <dbReference type="NCBI Taxonomy" id="155640"/>
    <lineage>
        <taxon>Eukaryota</taxon>
        <taxon>Viridiplantae</taxon>
        <taxon>Streptophyta</taxon>
        <taxon>Embryophyta</taxon>
        <taxon>Tracheophyta</taxon>
        <taxon>Spermatophyta</taxon>
        <taxon>Magnoliopsida</taxon>
        <taxon>eudicotyledons</taxon>
        <taxon>Gunneridae</taxon>
        <taxon>Pentapetalae</taxon>
        <taxon>rosids</taxon>
        <taxon>malvids</taxon>
        <taxon>Sapindales</taxon>
        <taxon>Meliaceae</taxon>
        <taxon>Melia</taxon>
    </lineage>
</organism>
<evidence type="ECO:0000313" key="1">
    <source>
        <dbReference type="EMBL" id="KAJ4702291.1"/>
    </source>
</evidence>
<keyword evidence="2" id="KW-1185">Reference proteome</keyword>
<keyword evidence="1" id="KW-0418">Kinase</keyword>
<evidence type="ECO:0000313" key="2">
    <source>
        <dbReference type="Proteomes" id="UP001164539"/>
    </source>
</evidence>
<gene>
    <name evidence="1" type="ORF">OWV82_025392</name>
</gene>
<protein>
    <submittedName>
        <fullName evidence="1">Protein kinase</fullName>
    </submittedName>
</protein>
<keyword evidence="1" id="KW-0808">Transferase</keyword>